<dbReference type="CDD" id="cd04301">
    <property type="entry name" value="NAT_SF"/>
    <property type="match status" value="1"/>
</dbReference>
<gene>
    <name evidence="2" type="ORF">CD191_11000</name>
</gene>
<proteinExistence type="predicted"/>
<organism evidence="2 3">
    <name type="scientific">Paenibacillus odorifer</name>
    <dbReference type="NCBI Taxonomy" id="189426"/>
    <lineage>
        <taxon>Bacteria</taxon>
        <taxon>Bacillati</taxon>
        <taxon>Bacillota</taxon>
        <taxon>Bacilli</taxon>
        <taxon>Bacillales</taxon>
        <taxon>Paenibacillaceae</taxon>
        <taxon>Paenibacillus</taxon>
    </lineage>
</organism>
<evidence type="ECO:0000313" key="2">
    <source>
        <dbReference type="EMBL" id="AWV33099.1"/>
    </source>
</evidence>
<dbReference type="Pfam" id="PF13302">
    <property type="entry name" value="Acetyltransf_3"/>
    <property type="match status" value="1"/>
</dbReference>
<dbReference type="Gene3D" id="3.40.630.30">
    <property type="match status" value="1"/>
</dbReference>
<dbReference type="Proteomes" id="UP000249163">
    <property type="component" value="Chromosome"/>
</dbReference>
<dbReference type="PANTHER" id="PTHR39173:SF1">
    <property type="entry name" value="ACETYLTRANSFERASE"/>
    <property type="match status" value="1"/>
</dbReference>
<dbReference type="EMBL" id="CP021965">
    <property type="protein sequence ID" value="AWV33099.1"/>
    <property type="molecule type" value="Genomic_DNA"/>
</dbReference>
<evidence type="ECO:0000259" key="1">
    <source>
        <dbReference type="PROSITE" id="PS51186"/>
    </source>
</evidence>
<dbReference type="InterPro" id="IPR000182">
    <property type="entry name" value="GNAT_dom"/>
</dbReference>
<evidence type="ECO:0000313" key="3">
    <source>
        <dbReference type="Proteomes" id="UP000249163"/>
    </source>
</evidence>
<dbReference type="AlphaFoldDB" id="A0AAD0KGY1"/>
<feature type="domain" description="N-acetyltransferase" evidence="1">
    <location>
        <begin position="5"/>
        <end position="168"/>
    </location>
</feature>
<dbReference type="PROSITE" id="PS51186">
    <property type="entry name" value="GNAT"/>
    <property type="match status" value="1"/>
</dbReference>
<accession>A0AAD0KGY1</accession>
<sequence length="168" mass="18822">MIMLVELKEASISDGRDIFELIVEIGPGENGFVNNGFDLAYSQFPNFIQDRIALSRGVNLPPQYVAQTNYWLLIDSYPVGVGKLRHSLNDQLRKSGGHIGYSIRPSERGKGYGTIFLAELLKKAADMGIDKVMLTCEPDNIFSRKVIEANKGILHGIENEKCNYWITL</sequence>
<dbReference type="SUPFAM" id="SSF55729">
    <property type="entry name" value="Acyl-CoA N-acyltransferases (Nat)"/>
    <property type="match status" value="1"/>
</dbReference>
<reference evidence="2 3" key="1">
    <citation type="submission" date="2017-06" db="EMBL/GenBank/DDBJ databases">
        <title>Complete genome sequence of Paenibacillus odorifer CBA7130.</title>
        <authorList>
            <person name="Nam Y.-D."/>
            <person name="Kang J."/>
            <person name="Chung W.-H."/>
        </authorList>
    </citation>
    <scope>NUCLEOTIDE SEQUENCE [LARGE SCALE GENOMIC DNA]</scope>
    <source>
        <strain evidence="2 3">CBA7130</strain>
    </source>
</reference>
<dbReference type="PANTHER" id="PTHR39173">
    <property type="entry name" value="ACETYLTRANSFERASE"/>
    <property type="match status" value="1"/>
</dbReference>
<dbReference type="InterPro" id="IPR016181">
    <property type="entry name" value="Acyl_CoA_acyltransferase"/>
</dbReference>
<name>A0AAD0KGY1_9BACL</name>
<dbReference type="GO" id="GO:0016747">
    <property type="term" value="F:acyltransferase activity, transferring groups other than amino-acyl groups"/>
    <property type="evidence" value="ECO:0007669"/>
    <property type="project" value="InterPro"/>
</dbReference>
<protein>
    <submittedName>
        <fullName evidence="2">GNAT family N-acetyltransferase</fullName>
    </submittedName>
</protein>